<keyword evidence="4" id="KW-0539">Nucleus</keyword>
<dbReference type="Proteomes" id="UP000193498">
    <property type="component" value="Unassembled WGS sequence"/>
</dbReference>
<dbReference type="PANTHER" id="PTHR33572:SF18">
    <property type="entry name" value="SPORE DEVELOPMENT REGULATOR VOSA"/>
    <property type="match status" value="1"/>
</dbReference>
<dbReference type="PANTHER" id="PTHR33572">
    <property type="entry name" value="SPORE DEVELOPMENT REGULATOR VOSA"/>
    <property type="match status" value="1"/>
</dbReference>
<feature type="non-terminal residue" evidence="6">
    <location>
        <position position="1"/>
    </location>
</feature>
<dbReference type="STRING" id="1314790.A0A1Y1YYA9"/>
<dbReference type="Pfam" id="PF11754">
    <property type="entry name" value="Velvet"/>
    <property type="match status" value="1"/>
</dbReference>
<name>A0A1Y1YYA9_9FUNG</name>
<dbReference type="EMBL" id="MCFE01000054">
    <property type="protein sequence ID" value="ORY02697.1"/>
    <property type="molecule type" value="Genomic_DNA"/>
</dbReference>
<dbReference type="AlphaFoldDB" id="A0A1Y1YYA9"/>
<keyword evidence="2" id="KW-0805">Transcription regulation</keyword>
<evidence type="ECO:0000256" key="1">
    <source>
        <dbReference type="ARBA" id="ARBA00004123"/>
    </source>
</evidence>
<evidence type="ECO:0000256" key="4">
    <source>
        <dbReference type="ARBA" id="ARBA00023242"/>
    </source>
</evidence>
<accession>A0A1Y1YYA9</accession>
<organism evidence="6 7">
    <name type="scientific">Basidiobolus meristosporus CBS 931.73</name>
    <dbReference type="NCBI Taxonomy" id="1314790"/>
    <lineage>
        <taxon>Eukaryota</taxon>
        <taxon>Fungi</taxon>
        <taxon>Fungi incertae sedis</taxon>
        <taxon>Zoopagomycota</taxon>
        <taxon>Entomophthoromycotina</taxon>
        <taxon>Basidiobolomycetes</taxon>
        <taxon>Basidiobolales</taxon>
        <taxon>Basidiobolaceae</taxon>
        <taxon>Basidiobolus</taxon>
    </lineage>
</organism>
<dbReference type="InterPro" id="IPR038491">
    <property type="entry name" value="Velvet_dom_sf"/>
</dbReference>
<comment type="caution">
    <text evidence="6">The sequence shown here is derived from an EMBL/GenBank/DDBJ whole genome shotgun (WGS) entry which is preliminary data.</text>
</comment>
<keyword evidence="3" id="KW-0804">Transcription</keyword>
<keyword evidence="7" id="KW-1185">Reference proteome</keyword>
<protein>
    <recommendedName>
        <fullName evidence="5">Velvet domain-containing protein</fullName>
    </recommendedName>
</protein>
<reference evidence="6 7" key="1">
    <citation type="submission" date="2016-07" db="EMBL/GenBank/DDBJ databases">
        <title>Pervasive Adenine N6-methylation of Active Genes in Fungi.</title>
        <authorList>
            <consortium name="DOE Joint Genome Institute"/>
            <person name="Mondo S.J."/>
            <person name="Dannebaum R.O."/>
            <person name="Kuo R.C."/>
            <person name="Labutti K."/>
            <person name="Haridas S."/>
            <person name="Kuo A."/>
            <person name="Salamov A."/>
            <person name="Ahrendt S.R."/>
            <person name="Lipzen A."/>
            <person name="Sullivan W."/>
            <person name="Andreopoulos W.B."/>
            <person name="Clum A."/>
            <person name="Lindquist E."/>
            <person name="Daum C."/>
            <person name="Ramamoorthy G.K."/>
            <person name="Gryganskyi A."/>
            <person name="Culley D."/>
            <person name="Magnuson J.K."/>
            <person name="James T.Y."/>
            <person name="O'Malley M.A."/>
            <person name="Stajich J.E."/>
            <person name="Spatafora J.W."/>
            <person name="Visel A."/>
            <person name="Grigoriev I.V."/>
        </authorList>
    </citation>
    <scope>NUCLEOTIDE SEQUENCE [LARGE SCALE GENOMIC DNA]</scope>
    <source>
        <strain evidence="6 7">CBS 931.73</strain>
    </source>
</reference>
<gene>
    <name evidence="6" type="ORF">K493DRAFT_207904</name>
</gene>
<feature type="domain" description="Velvet" evidence="5">
    <location>
        <begin position="1"/>
        <end position="110"/>
    </location>
</feature>
<dbReference type="OrthoDB" id="3056235at2759"/>
<sequence length="119" mass="13420">VSLILPDTNQPKPLHPKCLTGTTVSSLFKLKDTNNSEGGFFVFPDISVRLEGYFRLRFSLYEIDGSSVSYASSTVSDVFTVYPPKQFPGMSESTLLSRYFAEQGVRIRIRKENRIRTSS</sequence>
<evidence type="ECO:0000313" key="6">
    <source>
        <dbReference type="EMBL" id="ORY02697.1"/>
    </source>
</evidence>
<dbReference type="InParanoid" id="A0A1Y1YYA9"/>
<dbReference type="InterPro" id="IPR037525">
    <property type="entry name" value="Velvet_dom"/>
</dbReference>
<dbReference type="InterPro" id="IPR021740">
    <property type="entry name" value="Velvet"/>
</dbReference>
<evidence type="ECO:0000256" key="3">
    <source>
        <dbReference type="ARBA" id="ARBA00023163"/>
    </source>
</evidence>
<proteinExistence type="predicted"/>
<dbReference type="PROSITE" id="PS51821">
    <property type="entry name" value="VELVET"/>
    <property type="match status" value="1"/>
</dbReference>
<evidence type="ECO:0000259" key="5">
    <source>
        <dbReference type="PROSITE" id="PS51821"/>
    </source>
</evidence>
<comment type="subcellular location">
    <subcellularLocation>
        <location evidence="1">Nucleus</location>
    </subcellularLocation>
</comment>
<dbReference type="Gene3D" id="2.60.40.3960">
    <property type="entry name" value="Velvet domain"/>
    <property type="match status" value="1"/>
</dbReference>
<evidence type="ECO:0000256" key="2">
    <source>
        <dbReference type="ARBA" id="ARBA00023015"/>
    </source>
</evidence>
<dbReference type="GO" id="GO:0005634">
    <property type="term" value="C:nucleus"/>
    <property type="evidence" value="ECO:0007669"/>
    <property type="project" value="UniProtKB-SubCell"/>
</dbReference>
<evidence type="ECO:0000313" key="7">
    <source>
        <dbReference type="Proteomes" id="UP000193498"/>
    </source>
</evidence>